<gene>
    <name evidence="1" type="primary">sctI</name>
    <name evidence="1" type="ORF">HBH25_01575</name>
</gene>
<accession>A0ABX0YAX9</accession>
<keyword evidence="2" id="KW-1185">Reference proteome</keyword>
<protein>
    <submittedName>
        <fullName evidence="1">Type III secretion system inner rod subunit SctI</fullName>
    </submittedName>
</protein>
<comment type="caution">
    <text evidence="1">The sequence shown here is derived from an EMBL/GenBank/DDBJ whole genome shotgun (WGS) entry which is preliminary data.</text>
</comment>
<proteinExistence type="predicted"/>
<dbReference type="Gene3D" id="1.20.58.90">
    <property type="match status" value="1"/>
</dbReference>
<dbReference type="Pfam" id="PF17001">
    <property type="entry name" value="T3SS_basalb_I"/>
    <property type="match status" value="1"/>
</dbReference>
<dbReference type="Proteomes" id="UP000746535">
    <property type="component" value="Unassembled WGS sequence"/>
</dbReference>
<dbReference type="InterPro" id="IPR012670">
    <property type="entry name" value="T3SS_YscI/HrpB"/>
</dbReference>
<dbReference type="RefSeq" id="WP_168080821.1">
    <property type="nucleotide sequence ID" value="NZ_JAAVJI010000001.1"/>
</dbReference>
<organism evidence="1 2">
    <name type="scientific">Pseudomonas quercus</name>
    <dbReference type="NCBI Taxonomy" id="2722792"/>
    <lineage>
        <taxon>Bacteria</taxon>
        <taxon>Pseudomonadati</taxon>
        <taxon>Pseudomonadota</taxon>
        <taxon>Gammaproteobacteria</taxon>
        <taxon>Pseudomonadales</taxon>
        <taxon>Pseudomonadaceae</taxon>
        <taxon>Pseudomonas</taxon>
    </lineage>
</organism>
<dbReference type="EMBL" id="JAAVJI010000001">
    <property type="protein sequence ID" value="NJO99558.1"/>
    <property type="molecule type" value="Genomic_DNA"/>
</dbReference>
<dbReference type="InterPro" id="IPR037203">
    <property type="entry name" value="T3SS_needle-like_sf"/>
</dbReference>
<name>A0ABX0YAX9_9PSED</name>
<sequence length="102" mass="10951">MSHIFLAGADSLEASVALVRTHEDSQPVSLEHRLLEGIAQASRDTHLAEASIQDTIASSDVSNPEVLARVQAEMAQYNVDVTLINALVRKAVSTVETLLRAS</sequence>
<dbReference type="SUPFAM" id="SSF140129">
    <property type="entry name" value="MxiH-like"/>
    <property type="match status" value="1"/>
</dbReference>
<evidence type="ECO:0000313" key="1">
    <source>
        <dbReference type="EMBL" id="NJO99558.1"/>
    </source>
</evidence>
<reference evidence="1 2" key="1">
    <citation type="submission" date="2020-03" db="EMBL/GenBank/DDBJ databases">
        <authorList>
            <person name="Wang L."/>
            <person name="He N."/>
            <person name="Li Y."/>
            <person name="Fang Y."/>
            <person name="Zhang F."/>
        </authorList>
    </citation>
    <scope>NUCLEOTIDE SEQUENCE [LARGE SCALE GENOMIC DNA]</scope>
    <source>
        <strain evidence="2">hsmgli-8</strain>
    </source>
</reference>
<evidence type="ECO:0000313" key="2">
    <source>
        <dbReference type="Proteomes" id="UP000746535"/>
    </source>
</evidence>
<dbReference type="InterPro" id="IPR047754">
    <property type="entry name" value="T3SS_SctI-like"/>
</dbReference>
<dbReference type="NCBIfam" id="NF038054">
    <property type="entry name" value="T3SS_SctI"/>
    <property type="match status" value="1"/>
</dbReference>